<dbReference type="Pfam" id="PF01171">
    <property type="entry name" value="ATP_bind_3"/>
    <property type="match status" value="1"/>
</dbReference>
<dbReference type="EMBL" id="FN538970">
    <property type="protein sequence ID" value="CBA63255.1"/>
    <property type="molecule type" value="Genomic_DNA"/>
</dbReference>
<evidence type="ECO:0000313" key="4">
    <source>
        <dbReference type="Proteomes" id="UP000002068"/>
    </source>
</evidence>
<evidence type="ECO:0000259" key="2">
    <source>
        <dbReference type="Pfam" id="PF01171"/>
    </source>
</evidence>
<dbReference type="PIRSF" id="PIRSF006661">
    <property type="entry name" value="PP-lp_UCP006661"/>
    <property type="match status" value="1"/>
</dbReference>
<dbReference type="Gene3D" id="3.40.50.620">
    <property type="entry name" value="HUPs"/>
    <property type="match status" value="1"/>
</dbReference>
<dbReference type="InterPro" id="IPR011063">
    <property type="entry name" value="TilS/TtcA_N"/>
</dbReference>
<evidence type="ECO:0000313" key="3">
    <source>
        <dbReference type="EMBL" id="CBA63255.1"/>
    </source>
</evidence>
<dbReference type="NCBIfam" id="TIGR00268">
    <property type="entry name" value="ATP-dependent sacrificial sulfur transferase LarE"/>
    <property type="match status" value="1"/>
</dbReference>
<feature type="active site" description="Nucleophile and sulfur donor" evidence="1">
    <location>
        <position position="180"/>
    </location>
</feature>
<dbReference type="AlphaFoldDB" id="A0A0H3N2K7"/>
<dbReference type="RefSeq" id="WP_012816174.1">
    <property type="nucleotide sequence ID" value="NC_013315.1"/>
</dbReference>
<dbReference type="CDD" id="cd01990">
    <property type="entry name" value="LarE-like"/>
    <property type="match status" value="1"/>
</dbReference>
<dbReference type="InterPro" id="IPR005232">
    <property type="entry name" value="LarE"/>
</dbReference>
<reference evidence="3 4" key="1">
    <citation type="journal article" date="2009" name="Genome Biol.">
        <title>Comparative genome and phenotypic analysis of Clostridium difficile 027 strains provides insight into the evolution of a hypervirulent bacterium.</title>
        <authorList>
            <person name="Stabler R.A."/>
            <person name="He M."/>
            <person name="Dawson L."/>
            <person name="Martin M."/>
            <person name="Valiente E."/>
            <person name="Corton C."/>
            <person name="Lawley T.D."/>
            <person name="Sebaihia M."/>
            <person name="Quail M.A."/>
            <person name="Rose G."/>
            <person name="Gerding D.N."/>
            <person name="Gibert M."/>
            <person name="Popoff M.R."/>
            <person name="Parkhill J."/>
            <person name="Dougan G."/>
            <person name="Wren B.W."/>
        </authorList>
    </citation>
    <scope>NUCLEOTIDE SEQUENCE [LARGE SCALE GENOMIC DNA]</scope>
    <source>
        <strain evidence="3 4">CD196</strain>
    </source>
</reference>
<protein>
    <recommendedName>
        <fullName evidence="2">tRNA(Ile)-lysidine/2-thiocytidine synthase N-terminal domain-containing protein</fullName>
    </recommendedName>
</protein>
<gene>
    <name evidence="3" type="ordered locus">CD196_1699</name>
</gene>
<dbReference type="SUPFAM" id="SSF52402">
    <property type="entry name" value="Adenine nucleotide alpha hydrolases-like"/>
    <property type="match status" value="1"/>
</dbReference>
<dbReference type="InterPro" id="IPR052188">
    <property type="entry name" value="Ni-pincer_cofactor_biosynth"/>
</dbReference>
<dbReference type="PANTHER" id="PTHR43169:SF2">
    <property type="entry name" value="NAD_GMP SYNTHASE DOMAIN-CONTAINING PROTEIN"/>
    <property type="match status" value="1"/>
</dbReference>
<accession>A0A0H3N2K7</accession>
<dbReference type="PANTHER" id="PTHR43169">
    <property type="entry name" value="EXSB FAMILY PROTEIN"/>
    <property type="match status" value="1"/>
</dbReference>
<name>A0A0H3N2K7_CLODC</name>
<evidence type="ECO:0000256" key="1">
    <source>
        <dbReference type="PIRSR" id="PIRSR006661-1"/>
    </source>
</evidence>
<dbReference type="KEGG" id="cdc:CD196_1699"/>
<proteinExistence type="predicted"/>
<dbReference type="Proteomes" id="UP000002068">
    <property type="component" value="Chromosome"/>
</dbReference>
<dbReference type="InterPro" id="IPR014729">
    <property type="entry name" value="Rossmann-like_a/b/a_fold"/>
</dbReference>
<dbReference type="HOGENOM" id="CLU_061181_2_0_9"/>
<organism evidence="3 4">
    <name type="scientific">Clostridioides difficile (strain CD196)</name>
    <name type="common">Peptoclostridium difficile</name>
    <dbReference type="NCBI Taxonomy" id="645462"/>
    <lineage>
        <taxon>Bacteria</taxon>
        <taxon>Bacillati</taxon>
        <taxon>Bacillota</taxon>
        <taxon>Clostridia</taxon>
        <taxon>Peptostreptococcales</taxon>
        <taxon>Peptostreptococcaceae</taxon>
        <taxon>Clostridioides</taxon>
    </lineage>
</organism>
<feature type="domain" description="tRNA(Ile)-lysidine/2-thiocytidine synthase N-terminal" evidence="2">
    <location>
        <begin position="25"/>
        <end position="131"/>
    </location>
</feature>
<dbReference type="GO" id="GO:0016783">
    <property type="term" value="F:sulfurtransferase activity"/>
    <property type="evidence" value="ECO:0007669"/>
    <property type="project" value="InterPro"/>
</dbReference>
<sequence>MEVNFVKEKEKLDKLKKMLLELGSVVVAYSGGVDSNFLLKVAKDTLGENVIAVTIHAMMHSSREIEEAKQYTQNFGVKHIILNIENFDLKEFKENGVDRCYHCKKYIFSKIKEVAKEHNIKYIVDGTNMDDLGDYRPGLKALSELGVISPLKDSSLKKEEIRSLSKILGLNTFNKPSFACLASRIPYGVEITDENLRIVEKSEEYLFNLGFSQFRVRMHGEIARIEVGQEELGKFFENNNFNKVDTKLKIFGFKYVTLDMSGYKMGSMNLNV</sequence>